<organism evidence="1 2">
    <name type="scientific">Granulicella rosea</name>
    <dbReference type="NCBI Taxonomy" id="474952"/>
    <lineage>
        <taxon>Bacteria</taxon>
        <taxon>Pseudomonadati</taxon>
        <taxon>Acidobacteriota</taxon>
        <taxon>Terriglobia</taxon>
        <taxon>Terriglobales</taxon>
        <taxon>Acidobacteriaceae</taxon>
        <taxon>Granulicella</taxon>
    </lineage>
</organism>
<dbReference type="Proteomes" id="UP000198356">
    <property type="component" value="Unassembled WGS sequence"/>
</dbReference>
<name>A0A239IWZ8_9BACT</name>
<evidence type="ECO:0000313" key="2">
    <source>
        <dbReference type="Proteomes" id="UP000198356"/>
    </source>
</evidence>
<proteinExistence type="predicted"/>
<reference evidence="1 2" key="1">
    <citation type="submission" date="2017-06" db="EMBL/GenBank/DDBJ databases">
        <authorList>
            <person name="Kim H.J."/>
            <person name="Triplett B.A."/>
        </authorList>
    </citation>
    <scope>NUCLEOTIDE SEQUENCE [LARGE SCALE GENOMIC DNA]</scope>
    <source>
        <strain evidence="1 2">DSM 18704</strain>
    </source>
</reference>
<dbReference type="RefSeq" id="WP_089408413.1">
    <property type="nucleotide sequence ID" value="NZ_FZOU01000003.1"/>
</dbReference>
<accession>A0A239IWZ8</accession>
<evidence type="ECO:0000313" key="1">
    <source>
        <dbReference type="EMBL" id="SNS97748.1"/>
    </source>
</evidence>
<protein>
    <submittedName>
        <fullName evidence="1">Uncharacterized protein</fullName>
    </submittedName>
</protein>
<gene>
    <name evidence="1" type="ORF">SAMN05421770_103309</name>
</gene>
<sequence>MTITLDILPEMEQRLAQQAAVRGLEIDAYALSLLEDATRKDVSSTVSHPETKSFVELFAPLRGLNIDFEADRKSDFGRDIDL</sequence>
<keyword evidence="2" id="KW-1185">Reference proteome</keyword>
<dbReference type="AlphaFoldDB" id="A0A239IWZ8"/>
<dbReference type="EMBL" id="FZOU01000003">
    <property type="protein sequence ID" value="SNS97748.1"/>
    <property type="molecule type" value="Genomic_DNA"/>
</dbReference>